<dbReference type="Proteomes" id="UP000016536">
    <property type="component" value="Unassembled WGS sequence"/>
</dbReference>
<keyword evidence="5" id="KW-1185">Reference proteome</keyword>
<accession>U1RWE1</accession>
<sequence length="143" mass="15834">MMLRNIPANLSPDLVKILLEMGHGDEILLADANFPGHHLHPNTVRADGLGIPDLLTSILTLMPLDRYSSYQVALMETVGDDPRPPVWDVYEQIWNEAEKDAGPVSAKTIERMAFYNYTPSVYAVVLTGETALYGNLILKKGVL</sequence>
<dbReference type="InterPro" id="IPR023750">
    <property type="entry name" value="RbsD-like_sf"/>
</dbReference>
<evidence type="ECO:0000256" key="3">
    <source>
        <dbReference type="ARBA" id="ARBA00036324"/>
    </source>
</evidence>
<name>U1RWE1_9ACTO</name>
<dbReference type="GO" id="GO:0006004">
    <property type="term" value="P:fucose metabolic process"/>
    <property type="evidence" value="ECO:0007669"/>
    <property type="project" value="TreeGrafter"/>
</dbReference>
<keyword evidence="2" id="KW-0413">Isomerase</keyword>
<dbReference type="InterPro" id="IPR050443">
    <property type="entry name" value="RbsD/FucU_mutarotase"/>
</dbReference>
<evidence type="ECO:0000256" key="1">
    <source>
        <dbReference type="ARBA" id="ARBA00000223"/>
    </source>
</evidence>
<dbReference type="HOGENOM" id="CLU_120075_1_0_11"/>
<dbReference type="AlphaFoldDB" id="U1RWE1"/>
<dbReference type="GO" id="GO:0036373">
    <property type="term" value="F:L-fucose mutarotase activity"/>
    <property type="evidence" value="ECO:0007669"/>
    <property type="project" value="UniProtKB-EC"/>
</dbReference>
<comment type="catalytic activity">
    <reaction evidence="3">
        <text>alpha-L-fucose = beta-L-fucose</text>
        <dbReference type="Rhea" id="RHEA:25580"/>
        <dbReference type="ChEBI" id="CHEBI:42548"/>
        <dbReference type="ChEBI" id="CHEBI:42589"/>
        <dbReference type="EC" id="5.1.3.29"/>
    </reaction>
</comment>
<dbReference type="EMBL" id="AWSE01000076">
    <property type="protein sequence ID" value="ERH23968.1"/>
    <property type="molecule type" value="Genomic_DNA"/>
</dbReference>
<comment type="caution">
    <text evidence="4">The sequence shown here is derived from an EMBL/GenBank/DDBJ whole genome shotgun (WGS) entry which is preliminary data.</text>
</comment>
<dbReference type="PATRIC" id="fig|1321818.3.peg.1331"/>
<reference evidence="4 5" key="1">
    <citation type="submission" date="2013-08" db="EMBL/GenBank/DDBJ databases">
        <authorList>
            <person name="Weinstock G."/>
            <person name="Sodergren E."/>
            <person name="Wylie T."/>
            <person name="Fulton L."/>
            <person name="Fulton R."/>
            <person name="Fronick C."/>
            <person name="O'Laughlin M."/>
            <person name="Godfrey J."/>
            <person name="Miner T."/>
            <person name="Herter B."/>
            <person name="Appelbaum E."/>
            <person name="Cordes M."/>
            <person name="Lek S."/>
            <person name="Wollam A."/>
            <person name="Pepin K.H."/>
            <person name="Palsikar V.B."/>
            <person name="Mitreva M."/>
            <person name="Wilson R.K."/>
        </authorList>
    </citation>
    <scope>NUCLEOTIDE SEQUENCE [LARGE SCALE GENOMIC DNA]</scope>
    <source>
        <strain evidence="4 5">F0542</strain>
    </source>
</reference>
<dbReference type="PANTHER" id="PTHR31690">
    <property type="entry name" value="FUCOSE MUTAROTASE"/>
    <property type="match status" value="1"/>
</dbReference>
<dbReference type="Pfam" id="PF05025">
    <property type="entry name" value="RbsD_FucU"/>
    <property type="match status" value="1"/>
</dbReference>
<organism evidence="4 5">
    <name type="scientific">Actinomyces johnsonii F0542</name>
    <dbReference type="NCBI Taxonomy" id="1321818"/>
    <lineage>
        <taxon>Bacteria</taxon>
        <taxon>Bacillati</taxon>
        <taxon>Actinomycetota</taxon>
        <taxon>Actinomycetes</taxon>
        <taxon>Actinomycetales</taxon>
        <taxon>Actinomycetaceae</taxon>
        <taxon>Actinomyces</taxon>
    </lineage>
</organism>
<dbReference type="InterPro" id="IPR007721">
    <property type="entry name" value="RbsD_FucU"/>
</dbReference>
<proteinExistence type="predicted"/>
<dbReference type="GO" id="GO:0042806">
    <property type="term" value="F:fucose binding"/>
    <property type="evidence" value="ECO:0007669"/>
    <property type="project" value="TreeGrafter"/>
</dbReference>
<dbReference type="GO" id="GO:0062193">
    <property type="term" value="F:D-ribose pyranase activity"/>
    <property type="evidence" value="ECO:0007669"/>
    <property type="project" value="UniProtKB-EC"/>
</dbReference>
<comment type="catalytic activity">
    <reaction evidence="1">
        <text>beta-D-ribopyranose = beta-D-ribofuranose</text>
        <dbReference type="Rhea" id="RHEA:25432"/>
        <dbReference type="ChEBI" id="CHEBI:27476"/>
        <dbReference type="ChEBI" id="CHEBI:47002"/>
        <dbReference type="EC" id="5.4.99.62"/>
    </reaction>
</comment>
<gene>
    <name evidence="4" type="ORF">HMPREF1979_01579</name>
</gene>
<evidence type="ECO:0000313" key="5">
    <source>
        <dbReference type="Proteomes" id="UP000016536"/>
    </source>
</evidence>
<protein>
    <submittedName>
        <fullName evidence="4">Putative L-fucose mutarotase</fullName>
    </submittedName>
</protein>
<dbReference type="PANTHER" id="PTHR31690:SF4">
    <property type="entry name" value="FUCOSE MUTAROTASE"/>
    <property type="match status" value="1"/>
</dbReference>
<dbReference type="Gene3D" id="3.40.1650.10">
    <property type="entry name" value="RbsD-like domain"/>
    <property type="match status" value="1"/>
</dbReference>
<evidence type="ECO:0000256" key="2">
    <source>
        <dbReference type="ARBA" id="ARBA00023235"/>
    </source>
</evidence>
<evidence type="ECO:0000313" key="4">
    <source>
        <dbReference type="EMBL" id="ERH23968.1"/>
    </source>
</evidence>
<dbReference type="SUPFAM" id="SSF102546">
    <property type="entry name" value="RbsD-like"/>
    <property type="match status" value="1"/>
</dbReference>